<feature type="signal peptide" evidence="1">
    <location>
        <begin position="1"/>
        <end position="22"/>
    </location>
</feature>
<dbReference type="Gene3D" id="1.10.225.10">
    <property type="entry name" value="Saposin-like"/>
    <property type="match status" value="1"/>
</dbReference>
<sequence length="97" mass="10774">MGDATIEDEGVMLLALVTLVLGMTRSAKVVCVEVIDTLKAPYAQLLEETSKGKTQALAEKAVTQHCNKKISTKDNKLCYNLEPLKKDVARRRAWKIK</sequence>
<proteinExistence type="predicted"/>
<keyword evidence="3" id="KW-1185">Reference proteome</keyword>
<protein>
    <submittedName>
        <fullName evidence="2">Uncharacterized protein</fullName>
    </submittedName>
</protein>
<evidence type="ECO:0000313" key="3">
    <source>
        <dbReference type="Proteomes" id="UP001632037"/>
    </source>
</evidence>
<feature type="chain" id="PRO_5044783559" evidence="1">
    <location>
        <begin position="23"/>
        <end position="97"/>
    </location>
</feature>
<evidence type="ECO:0000313" key="2">
    <source>
        <dbReference type="EMBL" id="KAL3658210.1"/>
    </source>
</evidence>
<keyword evidence="1" id="KW-0732">Signal</keyword>
<comment type="caution">
    <text evidence="2">The sequence shown here is derived from an EMBL/GenBank/DDBJ whole genome shotgun (WGS) entry which is preliminary data.</text>
</comment>
<dbReference type="EMBL" id="JBIMZQ010000056">
    <property type="protein sequence ID" value="KAL3658210.1"/>
    <property type="molecule type" value="Genomic_DNA"/>
</dbReference>
<gene>
    <name evidence="2" type="ORF">V7S43_016840</name>
</gene>
<name>A0ABD3EYR7_9STRA</name>
<accession>A0ABD3EYR7</accession>
<evidence type="ECO:0000256" key="1">
    <source>
        <dbReference type="SAM" id="SignalP"/>
    </source>
</evidence>
<reference evidence="2 3" key="1">
    <citation type="submission" date="2024-09" db="EMBL/GenBank/DDBJ databases">
        <title>Genome sequencing and assembly of Phytophthora oleae, isolate VK10A, causative agent of rot of olive drupes.</title>
        <authorList>
            <person name="Conti Taguali S."/>
            <person name="Riolo M."/>
            <person name="La Spada F."/>
            <person name="Cacciola S.O."/>
            <person name="Dionisio G."/>
        </authorList>
    </citation>
    <scope>NUCLEOTIDE SEQUENCE [LARGE SCALE GENOMIC DNA]</scope>
    <source>
        <strain evidence="2 3">VK10A</strain>
    </source>
</reference>
<organism evidence="2 3">
    <name type="scientific">Phytophthora oleae</name>
    <dbReference type="NCBI Taxonomy" id="2107226"/>
    <lineage>
        <taxon>Eukaryota</taxon>
        <taxon>Sar</taxon>
        <taxon>Stramenopiles</taxon>
        <taxon>Oomycota</taxon>
        <taxon>Peronosporomycetes</taxon>
        <taxon>Peronosporales</taxon>
        <taxon>Peronosporaceae</taxon>
        <taxon>Phytophthora</taxon>
    </lineage>
</organism>
<dbReference type="AlphaFoldDB" id="A0ABD3EYR7"/>
<dbReference type="Proteomes" id="UP001632037">
    <property type="component" value="Unassembled WGS sequence"/>
</dbReference>